<protein>
    <submittedName>
        <fullName evidence="2">Uncharacterized protein</fullName>
    </submittedName>
</protein>
<proteinExistence type="predicted"/>
<organism evidence="2 3">
    <name type="scientific">Caldanaerobius fijiensis DSM 17918</name>
    <dbReference type="NCBI Taxonomy" id="1121256"/>
    <lineage>
        <taxon>Bacteria</taxon>
        <taxon>Bacillati</taxon>
        <taxon>Bacillota</taxon>
        <taxon>Clostridia</taxon>
        <taxon>Thermoanaerobacterales</taxon>
        <taxon>Thermoanaerobacteraceae</taxon>
        <taxon>Caldanaerobius</taxon>
    </lineage>
</organism>
<keyword evidence="1" id="KW-1133">Transmembrane helix</keyword>
<dbReference type="RefSeq" id="WP_073341981.1">
    <property type="nucleotide sequence ID" value="NZ_FQVH01000006.1"/>
</dbReference>
<feature type="transmembrane region" description="Helical" evidence="1">
    <location>
        <begin position="34"/>
        <end position="59"/>
    </location>
</feature>
<reference evidence="2 3" key="1">
    <citation type="submission" date="2016-11" db="EMBL/GenBank/DDBJ databases">
        <authorList>
            <person name="Jaros S."/>
            <person name="Januszkiewicz K."/>
            <person name="Wedrychowicz H."/>
        </authorList>
    </citation>
    <scope>NUCLEOTIDE SEQUENCE [LARGE SCALE GENOMIC DNA]</scope>
    <source>
        <strain evidence="2 3">DSM 17918</strain>
    </source>
</reference>
<dbReference type="STRING" id="1121256.SAMN02746089_00815"/>
<evidence type="ECO:0000313" key="2">
    <source>
        <dbReference type="EMBL" id="SHE80802.1"/>
    </source>
</evidence>
<dbReference type="AlphaFoldDB" id="A0A1M4WIK5"/>
<accession>A0A1M4WIK5</accession>
<evidence type="ECO:0000313" key="3">
    <source>
        <dbReference type="Proteomes" id="UP000184088"/>
    </source>
</evidence>
<dbReference type="Proteomes" id="UP000184088">
    <property type="component" value="Unassembled WGS sequence"/>
</dbReference>
<keyword evidence="1" id="KW-0472">Membrane</keyword>
<feature type="transmembrane region" description="Helical" evidence="1">
    <location>
        <begin position="12"/>
        <end position="28"/>
    </location>
</feature>
<name>A0A1M4WIK5_9THEO</name>
<sequence>MGITESKLIYKFAVFLLILSLVQLLFVQKGTGQFVVTVYSVILNAIIVVASIMYIRYLAKKEKGKRRRE</sequence>
<dbReference type="EMBL" id="FQVH01000006">
    <property type="protein sequence ID" value="SHE80802.1"/>
    <property type="molecule type" value="Genomic_DNA"/>
</dbReference>
<keyword evidence="1" id="KW-0812">Transmembrane</keyword>
<keyword evidence="3" id="KW-1185">Reference proteome</keyword>
<evidence type="ECO:0000256" key="1">
    <source>
        <dbReference type="SAM" id="Phobius"/>
    </source>
</evidence>
<gene>
    <name evidence="2" type="ORF">SAMN02746089_00815</name>
</gene>